<dbReference type="SUPFAM" id="SSF53098">
    <property type="entry name" value="Ribonuclease H-like"/>
    <property type="match status" value="1"/>
</dbReference>
<evidence type="ECO:0000313" key="8">
    <source>
        <dbReference type="EMBL" id="CAE7069807.1"/>
    </source>
</evidence>
<dbReference type="InterPro" id="IPR012337">
    <property type="entry name" value="RNaseH-like_sf"/>
</dbReference>
<dbReference type="EMBL" id="CAJNJQ010000310">
    <property type="protein sequence ID" value="CAE7069807.1"/>
    <property type="molecule type" value="Genomic_DNA"/>
</dbReference>
<evidence type="ECO:0000259" key="7">
    <source>
        <dbReference type="Pfam" id="PF05699"/>
    </source>
</evidence>
<feature type="domain" description="HAT C-terminal dimerisation" evidence="7">
    <location>
        <begin position="712"/>
        <end position="765"/>
    </location>
</feature>
<dbReference type="Proteomes" id="UP000663827">
    <property type="component" value="Unassembled WGS sequence"/>
</dbReference>
<dbReference type="Pfam" id="PF05699">
    <property type="entry name" value="Dimer_Tnp_hAT"/>
    <property type="match status" value="1"/>
</dbReference>
<evidence type="ECO:0000313" key="9">
    <source>
        <dbReference type="Proteomes" id="UP000663827"/>
    </source>
</evidence>
<organism evidence="8 9">
    <name type="scientific">Rhizoctonia solani</name>
    <dbReference type="NCBI Taxonomy" id="456999"/>
    <lineage>
        <taxon>Eukaryota</taxon>
        <taxon>Fungi</taxon>
        <taxon>Dikarya</taxon>
        <taxon>Basidiomycota</taxon>
        <taxon>Agaricomycotina</taxon>
        <taxon>Agaricomycetes</taxon>
        <taxon>Cantharellales</taxon>
        <taxon>Ceratobasidiaceae</taxon>
        <taxon>Rhizoctonia</taxon>
    </lineage>
</organism>
<accession>A0A8H3DV86</accession>
<keyword evidence="4" id="KW-0862">Zinc</keyword>
<sequence length="807" mass="90312">MEETPAVPQAPQTLINLTPQQLKNIYNLDDHAAWGYSDDVLIAAALSIWTAPAYSHFRPRADRHYRKGATGEEQPDYIDFVFVCRNDPNNCTVRRKRMHTGRDGTNNLRKAIRRCDIRRNVPDSLAVEVPEYIAYSHLMFRVLLVTWCVVNHRPFHTVADPLFLDIIHMLRPDAIIPTPHTLSSDLSYIFGLATTRIRDTFMQMDTGAHLAIDGWSSPLTSSFLGVIVFWRSGSTMWHAVLDFIHLTHSHTGVYLAEKTLQCLDRFGLRNHIVSVCLDNASNNDTFVRRLSLELPNFPGARFRGRCMAHITNLVAQAFMSVFNRPSSKKRKIAGAHVLTQQSTPNAAQTLASPSTNAPEPSDPEQPTLNALDAALDVPGELVDEGKEQHDTVEVQKAVAAAIQTIYDLSGLRLSDAELRDAREVFPKAAGFANKIHSSGTMLAAFTEYRNICRSSLKTKKEVPTQLVVTRWNAAAACGQTHEEFRPVVDLMTSNPELKLTEFDMSKGQWDMLFDANECLKVFEEPTRTHSQTGVPLIHEAIPHMLTLKFRLELMRNGDIVNPRTGQPPRLVIRVAACAALNVINKYLKLLETADIYWLAIVLCPWYKLQWLEDNNYSESRIRQVRRVLQDHYDDYSTRFAPLPGPGLPTSGIEEFNASMPPTQSSSHSFWLQASPSDIRRNSRAANLSPQLSPLSAYLGSPPIAKAEIHKLGGLLQYWENEAKVGSILGRMALDILTTPSSSVDAERAFSGGRMAVNYRQHRTSVETFRAKMAVGSWYGTPLLPDAAEVLDMLEGKGNTEPDPLDLD</sequence>
<evidence type="ECO:0000256" key="2">
    <source>
        <dbReference type="ARBA" id="ARBA00022723"/>
    </source>
</evidence>
<dbReference type="InterPro" id="IPR052035">
    <property type="entry name" value="ZnF_BED_domain_contain"/>
</dbReference>
<dbReference type="GO" id="GO:0005634">
    <property type="term" value="C:nucleus"/>
    <property type="evidence" value="ECO:0007669"/>
    <property type="project" value="UniProtKB-SubCell"/>
</dbReference>
<keyword evidence="3" id="KW-0863">Zinc-finger</keyword>
<name>A0A8H3DV86_9AGAM</name>
<comment type="subcellular location">
    <subcellularLocation>
        <location evidence="1">Nucleus</location>
    </subcellularLocation>
</comment>
<evidence type="ECO:0000256" key="4">
    <source>
        <dbReference type="ARBA" id="ARBA00022833"/>
    </source>
</evidence>
<evidence type="ECO:0000256" key="5">
    <source>
        <dbReference type="ARBA" id="ARBA00023242"/>
    </source>
</evidence>
<dbReference type="GO" id="GO:0008270">
    <property type="term" value="F:zinc ion binding"/>
    <property type="evidence" value="ECO:0007669"/>
    <property type="project" value="UniProtKB-KW"/>
</dbReference>
<dbReference type="PANTHER" id="PTHR46481">
    <property type="entry name" value="ZINC FINGER BED DOMAIN-CONTAINING PROTEIN 4"/>
    <property type="match status" value="1"/>
</dbReference>
<evidence type="ECO:0000256" key="3">
    <source>
        <dbReference type="ARBA" id="ARBA00022771"/>
    </source>
</evidence>
<keyword evidence="2" id="KW-0479">Metal-binding</keyword>
<dbReference type="PANTHER" id="PTHR46481:SF10">
    <property type="entry name" value="ZINC FINGER BED DOMAIN-CONTAINING PROTEIN 39"/>
    <property type="match status" value="1"/>
</dbReference>
<protein>
    <recommendedName>
        <fullName evidence="7">HAT C-terminal dimerisation domain-containing protein</fullName>
    </recommendedName>
</protein>
<reference evidence="8" key="1">
    <citation type="submission" date="2021-01" db="EMBL/GenBank/DDBJ databases">
        <authorList>
            <person name="Kaushik A."/>
        </authorList>
    </citation>
    <scope>NUCLEOTIDE SEQUENCE</scope>
    <source>
        <strain evidence="8">AG5</strain>
    </source>
</reference>
<evidence type="ECO:0000256" key="1">
    <source>
        <dbReference type="ARBA" id="ARBA00004123"/>
    </source>
</evidence>
<evidence type="ECO:0000256" key="6">
    <source>
        <dbReference type="SAM" id="MobiDB-lite"/>
    </source>
</evidence>
<feature type="region of interest" description="Disordered" evidence="6">
    <location>
        <begin position="342"/>
        <end position="367"/>
    </location>
</feature>
<dbReference type="GO" id="GO:0046983">
    <property type="term" value="F:protein dimerization activity"/>
    <property type="evidence" value="ECO:0007669"/>
    <property type="project" value="InterPro"/>
</dbReference>
<gene>
    <name evidence="8" type="ORF">RDB_LOCUS14502</name>
</gene>
<comment type="caution">
    <text evidence="8">The sequence shown here is derived from an EMBL/GenBank/DDBJ whole genome shotgun (WGS) entry which is preliminary data.</text>
</comment>
<keyword evidence="5" id="KW-0539">Nucleus</keyword>
<dbReference type="InterPro" id="IPR008906">
    <property type="entry name" value="HATC_C_dom"/>
</dbReference>
<dbReference type="AlphaFoldDB" id="A0A8H3DV86"/>
<proteinExistence type="predicted"/>